<comment type="caution">
    <text evidence="1">The sequence shown here is derived from an EMBL/GenBank/DDBJ whole genome shotgun (WGS) entry which is preliminary data.</text>
</comment>
<evidence type="ECO:0008006" key="3">
    <source>
        <dbReference type="Google" id="ProtNLM"/>
    </source>
</evidence>
<gene>
    <name evidence="1" type="ORF">DFH08DRAFT_679817</name>
</gene>
<reference evidence="1" key="1">
    <citation type="submission" date="2023-03" db="EMBL/GenBank/DDBJ databases">
        <title>Massive genome expansion in bonnet fungi (Mycena s.s.) driven by repeated elements and novel gene families across ecological guilds.</title>
        <authorList>
            <consortium name="Lawrence Berkeley National Laboratory"/>
            <person name="Harder C.B."/>
            <person name="Miyauchi S."/>
            <person name="Viragh M."/>
            <person name="Kuo A."/>
            <person name="Thoen E."/>
            <person name="Andreopoulos B."/>
            <person name="Lu D."/>
            <person name="Skrede I."/>
            <person name="Drula E."/>
            <person name="Henrissat B."/>
            <person name="Morin E."/>
            <person name="Kohler A."/>
            <person name="Barry K."/>
            <person name="LaButti K."/>
            <person name="Morin E."/>
            <person name="Salamov A."/>
            <person name="Lipzen A."/>
            <person name="Mereny Z."/>
            <person name="Hegedus B."/>
            <person name="Baldrian P."/>
            <person name="Stursova M."/>
            <person name="Weitz H."/>
            <person name="Taylor A."/>
            <person name="Grigoriev I.V."/>
            <person name="Nagy L.G."/>
            <person name="Martin F."/>
            <person name="Kauserud H."/>
        </authorList>
    </citation>
    <scope>NUCLEOTIDE SEQUENCE</scope>
    <source>
        <strain evidence="1">CBHHK002</strain>
    </source>
</reference>
<dbReference type="InterPro" id="IPR008979">
    <property type="entry name" value="Galactose-bd-like_sf"/>
</dbReference>
<dbReference type="AlphaFoldDB" id="A0AAD7F3T5"/>
<proteinExistence type="predicted"/>
<dbReference type="EMBL" id="JARIHO010000002">
    <property type="protein sequence ID" value="KAJ7367264.1"/>
    <property type="molecule type" value="Genomic_DNA"/>
</dbReference>
<name>A0AAD7F3T5_9AGAR</name>
<organism evidence="1 2">
    <name type="scientific">Mycena albidolilacea</name>
    <dbReference type="NCBI Taxonomy" id="1033008"/>
    <lineage>
        <taxon>Eukaryota</taxon>
        <taxon>Fungi</taxon>
        <taxon>Dikarya</taxon>
        <taxon>Basidiomycota</taxon>
        <taxon>Agaricomycotina</taxon>
        <taxon>Agaricomycetes</taxon>
        <taxon>Agaricomycetidae</taxon>
        <taxon>Agaricales</taxon>
        <taxon>Marasmiineae</taxon>
        <taxon>Mycenaceae</taxon>
        <taxon>Mycena</taxon>
    </lineage>
</organism>
<sequence length="336" mass="36166">NNSTWIWANDSVPVSGGGETPPRGRTFRIHFTPRAGKTPHFTDILMTADDSFTFYVNDEQVGTRAYYPLAYAFRMPLLRTGPNVFAVTATSGSTSSTPAGLLIAIQITYNDSDGTRDIIVSDTTWRAFTSMPDGYQNLTFDDSSWPAAIGESPYGASAWGPVTIPTNPQTFVYTNATNWIWMNETANASVNAPVGSRPFRLTWTPPAGQTARSVTAIISSDDEYMFFINGNMIAGGYNFGLSQQFSISLAPAAKVVFAVNATNYAGPAGFIAEIQITTTGAPVCTECSSSLFVITDANWKWTSIVSEGFEAPGFDDSSWSPAAVAVEYPVGFSPSQ</sequence>
<dbReference type="Gene3D" id="2.60.120.260">
    <property type="entry name" value="Galactose-binding domain-like"/>
    <property type="match status" value="2"/>
</dbReference>
<evidence type="ECO:0000313" key="1">
    <source>
        <dbReference type="EMBL" id="KAJ7367264.1"/>
    </source>
</evidence>
<accession>A0AAD7F3T5</accession>
<dbReference type="Proteomes" id="UP001218218">
    <property type="component" value="Unassembled WGS sequence"/>
</dbReference>
<feature type="non-terminal residue" evidence="1">
    <location>
        <position position="1"/>
    </location>
</feature>
<protein>
    <recommendedName>
        <fullName evidence="3">Lectin</fullName>
    </recommendedName>
</protein>
<dbReference type="SUPFAM" id="SSF49785">
    <property type="entry name" value="Galactose-binding domain-like"/>
    <property type="match status" value="1"/>
</dbReference>
<evidence type="ECO:0000313" key="2">
    <source>
        <dbReference type="Proteomes" id="UP001218218"/>
    </source>
</evidence>
<keyword evidence="2" id="KW-1185">Reference proteome</keyword>